<comment type="caution">
    <text evidence="1">The sequence shown here is derived from an EMBL/GenBank/DDBJ whole genome shotgun (WGS) entry which is preliminary data.</text>
</comment>
<proteinExistence type="predicted"/>
<dbReference type="EMBL" id="SPLM01000113">
    <property type="protein sequence ID" value="TMW57933.1"/>
    <property type="molecule type" value="Genomic_DNA"/>
</dbReference>
<gene>
    <name evidence="1" type="ORF">Poli38472_013407</name>
</gene>
<sequence length="251" mass="29653">MSWIHIPPWLKPFELKPVELTYAPRVIESFETLFVRLAYHRTWERLPEGLELLAMTAVADFDAELRGVKRHDRPFYQVMYHKRNRRRGSVCEFDAAKLQQPFRLVVCIQEHLLDTQHHEQLFRIISRIFSPAVRSERSEEYQIARRTAFKSIRKAGLRRLCKQLTIPVVATVNFSQGFDRIAPLYDLLGDIYEQQQHEASRVLVLEGIKLVIHNKRRNLSAHDLDRLYRCWLDRPCPFLASMPSTWTQSDA</sequence>
<dbReference type="AlphaFoldDB" id="A0A8K1C7P6"/>
<dbReference type="Proteomes" id="UP000794436">
    <property type="component" value="Unassembled WGS sequence"/>
</dbReference>
<protein>
    <submittedName>
        <fullName evidence="1">Uncharacterized protein</fullName>
    </submittedName>
</protein>
<evidence type="ECO:0000313" key="2">
    <source>
        <dbReference type="Proteomes" id="UP000794436"/>
    </source>
</evidence>
<evidence type="ECO:0000313" key="1">
    <source>
        <dbReference type="EMBL" id="TMW57933.1"/>
    </source>
</evidence>
<organism evidence="1 2">
    <name type="scientific">Pythium oligandrum</name>
    <name type="common">Mycoparasitic fungus</name>
    <dbReference type="NCBI Taxonomy" id="41045"/>
    <lineage>
        <taxon>Eukaryota</taxon>
        <taxon>Sar</taxon>
        <taxon>Stramenopiles</taxon>
        <taxon>Oomycota</taxon>
        <taxon>Peronosporomycetes</taxon>
        <taxon>Pythiales</taxon>
        <taxon>Pythiaceae</taxon>
        <taxon>Pythium</taxon>
    </lineage>
</organism>
<accession>A0A8K1C7P6</accession>
<reference evidence="1" key="1">
    <citation type="submission" date="2019-03" db="EMBL/GenBank/DDBJ databases">
        <title>Long read genome sequence of the mycoparasitic Pythium oligandrum ATCC 38472 isolated from sugarbeet rhizosphere.</title>
        <authorList>
            <person name="Gaulin E."/>
        </authorList>
    </citation>
    <scope>NUCLEOTIDE SEQUENCE</scope>
    <source>
        <strain evidence="1">ATCC 38472_TT</strain>
    </source>
</reference>
<keyword evidence="2" id="KW-1185">Reference proteome</keyword>
<name>A0A8K1C7P6_PYTOL</name>